<dbReference type="EMBL" id="AZFW01000030">
    <property type="protein sequence ID" value="KRM28631.1"/>
    <property type="molecule type" value="Genomic_DNA"/>
</dbReference>
<evidence type="ECO:0000313" key="3">
    <source>
        <dbReference type="Proteomes" id="UP000050949"/>
    </source>
</evidence>
<comment type="caution">
    <text evidence="2">The sequence shown here is derived from an EMBL/GenBank/DDBJ whole genome shotgun (WGS) entry which is preliminary data.</text>
</comment>
<dbReference type="Proteomes" id="UP000050949">
    <property type="component" value="Unassembled WGS sequence"/>
</dbReference>
<name>A0A0R1XEU0_9LACO</name>
<protein>
    <recommendedName>
        <fullName evidence="4">Surface layer protein A domain-containing protein</fullName>
    </recommendedName>
</protein>
<accession>A0A0R1XEU0</accession>
<keyword evidence="1" id="KW-0732">Signal</keyword>
<sequence length="358" mass="38828">MKKTIGLLFSAAVFGVGLATIAPTAVHAADATPTAAAAKVTVIDKKGTTYRFASGEASSLAAYEDAALTKKTDKVLASTVVNGRDWVWQNEYDQVATNAQGTVTAYHFAEGWVAAAGLDTTDPTRYKVDTDQTGNGVVSSAKASIVYADAQLTKATGKTLPVGSRWRYYSTNEALVQINGEWGVADRVAYNLGGNQWISKQDFLADASAEFYPTTNIGEVLVTNPNGAKLYSDLARTKFTGRTLSFGSRWQAPDSIMSNTDGTVGWGLGGLQYVNKTDVSPVYRFDAVFTVRYKAHPTWGIAVYNSKLQVTKTIPANSRWRVFKQLQRRVNGTNTTQEYYNIGGDQWVRSDYGTVAPK</sequence>
<dbReference type="AlphaFoldDB" id="A0A0R1XEU0"/>
<dbReference type="RefSeq" id="WP_027828546.1">
    <property type="nucleotide sequence ID" value="NZ_AUEH01000022.1"/>
</dbReference>
<feature type="signal peptide" evidence="1">
    <location>
        <begin position="1"/>
        <end position="28"/>
    </location>
</feature>
<dbReference type="OrthoDB" id="2319609at2"/>
<evidence type="ECO:0000256" key="1">
    <source>
        <dbReference type="SAM" id="SignalP"/>
    </source>
</evidence>
<dbReference type="PATRIC" id="fig|1122147.4.peg.1774"/>
<gene>
    <name evidence="2" type="ORF">FC91_GL001716</name>
</gene>
<proteinExistence type="predicted"/>
<organism evidence="2 3">
    <name type="scientific">Schleiferilactobacillus harbinensis DSM 16991</name>
    <dbReference type="NCBI Taxonomy" id="1122147"/>
    <lineage>
        <taxon>Bacteria</taxon>
        <taxon>Bacillati</taxon>
        <taxon>Bacillota</taxon>
        <taxon>Bacilli</taxon>
        <taxon>Lactobacillales</taxon>
        <taxon>Lactobacillaceae</taxon>
        <taxon>Schleiferilactobacillus</taxon>
    </lineage>
</organism>
<reference evidence="2 3" key="1">
    <citation type="journal article" date="2015" name="Genome Announc.">
        <title>Expanding the biotechnology potential of lactobacilli through comparative genomics of 213 strains and associated genera.</title>
        <authorList>
            <person name="Sun Z."/>
            <person name="Harris H.M."/>
            <person name="McCann A."/>
            <person name="Guo C."/>
            <person name="Argimon S."/>
            <person name="Zhang W."/>
            <person name="Yang X."/>
            <person name="Jeffery I.B."/>
            <person name="Cooney J.C."/>
            <person name="Kagawa T.F."/>
            <person name="Liu W."/>
            <person name="Song Y."/>
            <person name="Salvetti E."/>
            <person name="Wrobel A."/>
            <person name="Rasinkangas P."/>
            <person name="Parkhill J."/>
            <person name="Rea M.C."/>
            <person name="O'Sullivan O."/>
            <person name="Ritari J."/>
            <person name="Douillard F.P."/>
            <person name="Paul Ross R."/>
            <person name="Yang R."/>
            <person name="Briner A.E."/>
            <person name="Felis G.E."/>
            <person name="de Vos W.M."/>
            <person name="Barrangou R."/>
            <person name="Klaenhammer T.R."/>
            <person name="Caufield P.W."/>
            <person name="Cui Y."/>
            <person name="Zhang H."/>
            <person name="O'Toole P.W."/>
        </authorList>
    </citation>
    <scope>NUCLEOTIDE SEQUENCE [LARGE SCALE GENOMIC DNA]</scope>
    <source>
        <strain evidence="2 3">DSM 16991</strain>
    </source>
</reference>
<evidence type="ECO:0000313" key="2">
    <source>
        <dbReference type="EMBL" id="KRM28631.1"/>
    </source>
</evidence>
<evidence type="ECO:0008006" key="4">
    <source>
        <dbReference type="Google" id="ProtNLM"/>
    </source>
</evidence>
<feature type="chain" id="PRO_5006413228" description="Surface layer protein A domain-containing protein" evidence="1">
    <location>
        <begin position="29"/>
        <end position="358"/>
    </location>
</feature>